<keyword evidence="3" id="KW-0805">Transcription regulation</keyword>
<dbReference type="EMBL" id="QGMI01000139">
    <property type="protein sequence ID" value="TVY46579.1"/>
    <property type="molecule type" value="Genomic_DNA"/>
</dbReference>
<dbReference type="GO" id="GO:0008270">
    <property type="term" value="F:zinc ion binding"/>
    <property type="evidence" value="ECO:0007669"/>
    <property type="project" value="InterPro"/>
</dbReference>
<accession>A0A8H8S2H1</accession>
<dbReference type="Pfam" id="PF00172">
    <property type="entry name" value="Zn_clus"/>
    <property type="match status" value="1"/>
</dbReference>
<dbReference type="CDD" id="cd00067">
    <property type="entry name" value="GAL4"/>
    <property type="match status" value="1"/>
</dbReference>
<dbReference type="Gene3D" id="4.10.240.10">
    <property type="entry name" value="Zn(2)-C6 fungal-type DNA-binding domain"/>
    <property type="match status" value="1"/>
</dbReference>
<keyword evidence="10" id="KW-1185">Reference proteome</keyword>
<dbReference type="InterPro" id="IPR021858">
    <property type="entry name" value="Fun_TF"/>
</dbReference>
<feature type="domain" description="Zn(2)-C6 fungal-type" evidence="8">
    <location>
        <begin position="22"/>
        <end position="50"/>
    </location>
</feature>
<feature type="region of interest" description="Disordered" evidence="7">
    <location>
        <begin position="51"/>
        <end position="78"/>
    </location>
</feature>
<keyword evidence="5" id="KW-0804">Transcription</keyword>
<dbReference type="InterPro" id="IPR052360">
    <property type="entry name" value="Transcr_Regulatory_Proteins"/>
</dbReference>
<evidence type="ECO:0000256" key="4">
    <source>
        <dbReference type="ARBA" id="ARBA00023125"/>
    </source>
</evidence>
<feature type="compositionally biased region" description="Polar residues" evidence="7">
    <location>
        <begin position="56"/>
        <end position="73"/>
    </location>
</feature>
<dbReference type="InterPro" id="IPR001138">
    <property type="entry name" value="Zn2Cys6_DnaBD"/>
</dbReference>
<dbReference type="PANTHER" id="PTHR36206:SF12">
    <property type="entry name" value="ASPERCRYPTIN BIOSYNTHESIS CLUSTER-SPECIFIC TRANSCRIPTION REGULATOR ATNN-RELATED"/>
    <property type="match status" value="1"/>
</dbReference>
<sequence>MAPQTANIQRKRRACGPKTRTGCFTCKIRRVKCDEAKPACNRCSSTGRKCDGFPQDASSSSNDGGSPGISTKRISTKVPGSAQEKRGFHYFIQQTAPELCGFYNTGFWESLVLQTSAAEPALRHSVIAIGAIHEEFAAKRVEQGPGVQSEGSAFATNQYTKAIGHLRRSLATGKQKPLTALMSCILFVCFDSLRGYFESAMVHLQSGLRILRDMTRTPDIEHIIDNIISPLFLRLSVQSILYVDTRDPEDRHNFATELTLVCHTKEGVPETFETLEEARSCLMEGADGLFRMFYLTDGRKPMISQPAEAFNMFEKYSAQLRDWNLAYEKFMNSHSHSFSSKQIRGAALLKIHHMTAYIMAACTPSIDDFRCMGEAINCPTTFTKFTNEFITIINLCRSLITTAEQDARNGITPLTFSTDLGLIGPLYYVAGKCRIPQIREEAVELLGRCPRREGMWDSVAASNLVQELWQVEAQHNALQNGAPNEVSLHVPLHEVLDLVFYDGGKWEWQWKWQDTAPLSPTRGDFYGVNRVGRLGVEKTQHVNWVHRLEDQSPFQGTSFMLNDYGLSSSASPASSYSNMG</sequence>
<dbReference type="SMART" id="SM00066">
    <property type="entry name" value="GAL4"/>
    <property type="match status" value="1"/>
</dbReference>
<evidence type="ECO:0000259" key="8">
    <source>
        <dbReference type="PROSITE" id="PS50048"/>
    </source>
</evidence>
<dbReference type="GO" id="GO:0003677">
    <property type="term" value="F:DNA binding"/>
    <property type="evidence" value="ECO:0007669"/>
    <property type="project" value="UniProtKB-KW"/>
</dbReference>
<comment type="caution">
    <text evidence="9">The sequence shown here is derived from an EMBL/GenBank/DDBJ whole genome shotgun (WGS) entry which is preliminary data.</text>
</comment>
<keyword evidence="2" id="KW-0862">Zinc</keyword>
<dbReference type="Proteomes" id="UP000443090">
    <property type="component" value="Unassembled WGS sequence"/>
</dbReference>
<evidence type="ECO:0000256" key="1">
    <source>
        <dbReference type="ARBA" id="ARBA00022723"/>
    </source>
</evidence>
<evidence type="ECO:0000313" key="9">
    <source>
        <dbReference type="EMBL" id="TVY46579.1"/>
    </source>
</evidence>
<keyword evidence="6" id="KW-0539">Nucleus</keyword>
<protein>
    <submittedName>
        <fullName evidence="9">Transcriptional regulatory protein</fullName>
    </submittedName>
</protein>
<name>A0A8H8S2H1_9HELO</name>
<dbReference type="Pfam" id="PF11951">
    <property type="entry name" value="Fungal_trans_2"/>
    <property type="match status" value="1"/>
</dbReference>
<evidence type="ECO:0000256" key="5">
    <source>
        <dbReference type="ARBA" id="ARBA00023163"/>
    </source>
</evidence>
<dbReference type="PANTHER" id="PTHR36206">
    <property type="entry name" value="ASPERCRYPTIN BIOSYNTHESIS CLUSTER-SPECIFIC TRANSCRIPTION REGULATOR ATNN-RELATED"/>
    <property type="match status" value="1"/>
</dbReference>
<dbReference type="OrthoDB" id="2593732at2759"/>
<evidence type="ECO:0000256" key="2">
    <source>
        <dbReference type="ARBA" id="ARBA00022833"/>
    </source>
</evidence>
<evidence type="ECO:0000313" key="10">
    <source>
        <dbReference type="Proteomes" id="UP000443090"/>
    </source>
</evidence>
<evidence type="ECO:0000256" key="6">
    <source>
        <dbReference type="ARBA" id="ARBA00023242"/>
    </source>
</evidence>
<proteinExistence type="predicted"/>
<reference evidence="9 10" key="1">
    <citation type="submission" date="2018-05" db="EMBL/GenBank/DDBJ databases">
        <title>Genome sequencing and assembly of the regulated plant pathogen Lachnellula willkommii and related sister species for the development of diagnostic species identification markers.</title>
        <authorList>
            <person name="Giroux E."/>
            <person name="Bilodeau G."/>
        </authorList>
    </citation>
    <scope>NUCLEOTIDE SEQUENCE [LARGE SCALE GENOMIC DNA]</scope>
    <source>
        <strain evidence="9 10">CBS 160.35</strain>
    </source>
</reference>
<dbReference type="InterPro" id="IPR036864">
    <property type="entry name" value="Zn2-C6_fun-type_DNA-bd_sf"/>
</dbReference>
<evidence type="ECO:0000256" key="7">
    <source>
        <dbReference type="SAM" id="MobiDB-lite"/>
    </source>
</evidence>
<keyword evidence="1" id="KW-0479">Metal-binding</keyword>
<dbReference type="PROSITE" id="PS50048">
    <property type="entry name" value="ZN2_CY6_FUNGAL_2"/>
    <property type="match status" value="1"/>
</dbReference>
<gene>
    <name evidence="9" type="primary">moc3_0</name>
    <name evidence="9" type="ORF">LOCC1_G003556</name>
</gene>
<keyword evidence="4" id="KW-0238">DNA-binding</keyword>
<organism evidence="9 10">
    <name type="scientific">Lachnellula occidentalis</name>
    <dbReference type="NCBI Taxonomy" id="215460"/>
    <lineage>
        <taxon>Eukaryota</taxon>
        <taxon>Fungi</taxon>
        <taxon>Dikarya</taxon>
        <taxon>Ascomycota</taxon>
        <taxon>Pezizomycotina</taxon>
        <taxon>Leotiomycetes</taxon>
        <taxon>Helotiales</taxon>
        <taxon>Lachnaceae</taxon>
        <taxon>Lachnellula</taxon>
    </lineage>
</organism>
<dbReference type="GO" id="GO:0000981">
    <property type="term" value="F:DNA-binding transcription factor activity, RNA polymerase II-specific"/>
    <property type="evidence" value="ECO:0007669"/>
    <property type="project" value="InterPro"/>
</dbReference>
<dbReference type="AlphaFoldDB" id="A0A8H8S2H1"/>
<dbReference type="PROSITE" id="PS00463">
    <property type="entry name" value="ZN2_CY6_FUNGAL_1"/>
    <property type="match status" value="1"/>
</dbReference>
<evidence type="ECO:0000256" key="3">
    <source>
        <dbReference type="ARBA" id="ARBA00023015"/>
    </source>
</evidence>
<dbReference type="SUPFAM" id="SSF57701">
    <property type="entry name" value="Zn2/Cys6 DNA-binding domain"/>
    <property type="match status" value="1"/>
</dbReference>